<dbReference type="PROSITE" id="PS50943">
    <property type="entry name" value="HTH_CROC1"/>
    <property type="match status" value="1"/>
</dbReference>
<evidence type="ECO:0000313" key="7">
    <source>
        <dbReference type="Proteomes" id="UP000295097"/>
    </source>
</evidence>
<dbReference type="GO" id="GO:0003677">
    <property type="term" value="F:DNA binding"/>
    <property type="evidence" value="ECO:0007669"/>
    <property type="project" value="UniProtKB-KW"/>
</dbReference>
<dbReference type="AlphaFoldDB" id="A0A4R3NFW9"/>
<dbReference type="InterPro" id="IPR051054">
    <property type="entry name" value="SorC_transcr_regulators"/>
</dbReference>
<sequence>MAKLNRNTPVLVDTKSLRLRAAWLYYNRRLTQKEIAEQLGVSRSTVIRALEEAQKRGEVQISITQTPDECTDLEMHLEERFGLDEAIVVPGSGTTDETANDVGSALGVFLSDVISDDSVIGVGWGRTLNASLRTFRPTVRQNVQVVSLLGGLLEAKAVNPIEYSWRIASLINAECLLFLAPLVVDSADTKRRLVEKCGLNVVFEAAEKLDIAVISCGDFGAESTSLSRTFLSSEDQQSLIAAGAVCDTLCQFLNSDGKTVFHPIHDRVMSVDLDAVSKASHIILASGGKARAPAIRATISRTRCHTLITDEAAARELLKDS</sequence>
<dbReference type="EMBL" id="SMAR01000047">
    <property type="protein sequence ID" value="TCT30122.1"/>
    <property type="molecule type" value="Genomic_DNA"/>
</dbReference>
<dbReference type="InterPro" id="IPR001387">
    <property type="entry name" value="Cro/C1-type_HTH"/>
</dbReference>
<evidence type="ECO:0000259" key="5">
    <source>
        <dbReference type="PROSITE" id="PS50943"/>
    </source>
</evidence>
<dbReference type="Pfam" id="PF04198">
    <property type="entry name" value="Sugar-bind"/>
    <property type="match status" value="1"/>
</dbReference>
<dbReference type="InterPro" id="IPR007324">
    <property type="entry name" value="Sugar-bd_dom_put"/>
</dbReference>
<dbReference type="PANTHER" id="PTHR34294">
    <property type="entry name" value="TRANSCRIPTIONAL REGULATOR-RELATED"/>
    <property type="match status" value="1"/>
</dbReference>
<name>A0A4R3NFW9_9HYPH</name>
<keyword evidence="2" id="KW-0805">Transcription regulation</keyword>
<keyword evidence="3 6" id="KW-0238">DNA-binding</keyword>
<comment type="caution">
    <text evidence="6">The sequence shown here is derived from an EMBL/GenBank/DDBJ whole genome shotgun (WGS) entry which is preliminary data.</text>
</comment>
<evidence type="ECO:0000256" key="1">
    <source>
        <dbReference type="ARBA" id="ARBA00010466"/>
    </source>
</evidence>
<evidence type="ECO:0000256" key="4">
    <source>
        <dbReference type="ARBA" id="ARBA00023163"/>
    </source>
</evidence>
<dbReference type="Gene3D" id="1.10.10.60">
    <property type="entry name" value="Homeodomain-like"/>
    <property type="match status" value="1"/>
</dbReference>
<proteinExistence type="inferred from homology"/>
<dbReference type="GO" id="GO:0030246">
    <property type="term" value="F:carbohydrate binding"/>
    <property type="evidence" value="ECO:0007669"/>
    <property type="project" value="InterPro"/>
</dbReference>
<dbReference type="Pfam" id="PF13384">
    <property type="entry name" value="HTH_23"/>
    <property type="match status" value="1"/>
</dbReference>
<dbReference type="PANTHER" id="PTHR34294:SF1">
    <property type="entry name" value="TRANSCRIPTIONAL REGULATOR LSRR"/>
    <property type="match status" value="1"/>
</dbReference>
<evidence type="ECO:0000313" key="6">
    <source>
        <dbReference type="EMBL" id="TCT30122.1"/>
    </source>
</evidence>
<feature type="domain" description="HTH cro/C1-type" evidence="5">
    <location>
        <begin position="28"/>
        <end position="48"/>
    </location>
</feature>
<evidence type="ECO:0000256" key="2">
    <source>
        <dbReference type="ARBA" id="ARBA00023015"/>
    </source>
</evidence>
<protein>
    <submittedName>
        <fullName evidence="6">DNA-binding transcriptional regulator LsrR (DeoR family)</fullName>
    </submittedName>
</protein>
<evidence type="ECO:0000256" key="3">
    <source>
        <dbReference type="ARBA" id="ARBA00023125"/>
    </source>
</evidence>
<dbReference type="RefSeq" id="WP_245511130.1">
    <property type="nucleotide sequence ID" value="NZ_SMAR01000047.1"/>
</dbReference>
<accession>A0A4R3NFW9</accession>
<keyword evidence="7" id="KW-1185">Reference proteome</keyword>
<dbReference type="InterPro" id="IPR037171">
    <property type="entry name" value="NagB/RpiA_transferase-like"/>
</dbReference>
<dbReference type="Proteomes" id="UP000295097">
    <property type="component" value="Unassembled WGS sequence"/>
</dbReference>
<gene>
    <name evidence="6" type="ORF">EDC90_104713</name>
</gene>
<reference evidence="6 7" key="1">
    <citation type="submission" date="2019-03" db="EMBL/GenBank/DDBJ databases">
        <title>Freshwater and sediment microbial communities from various areas in North America, analyzing microbe dynamics in response to fracking.</title>
        <authorList>
            <person name="Lamendella R."/>
        </authorList>
    </citation>
    <scope>NUCLEOTIDE SEQUENCE [LARGE SCALE GENOMIC DNA]</scope>
    <source>
        <strain evidence="6 7">175.2</strain>
    </source>
</reference>
<comment type="similarity">
    <text evidence="1">Belongs to the SorC transcriptional regulatory family.</text>
</comment>
<keyword evidence="4" id="KW-0804">Transcription</keyword>
<dbReference type="SUPFAM" id="SSF46785">
    <property type="entry name" value="Winged helix' DNA-binding domain"/>
    <property type="match status" value="1"/>
</dbReference>
<dbReference type="Gene3D" id="3.40.50.1360">
    <property type="match status" value="1"/>
</dbReference>
<dbReference type="InterPro" id="IPR036390">
    <property type="entry name" value="WH_DNA-bd_sf"/>
</dbReference>
<organism evidence="6 7">
    <name type="scientific">Martelella mediterranea</name>
    <dbReference type="NCBI Taxonomy" id="293089"/>
    <lineage>
        <taxon>Bacteria</taxon>
        <taxon>Pseudomonadati</taxon>
        <taxon>Pseudomonadota</taxon>
        <taxon>Alphaproteobacteria</taxon>
        <taxon>Hyphomicrobiales</taxon>
        <taxon>Aurantimonadaceae</taxon>
        <taxon>Martelella</taxon>
    </lineage>
</organism>
<dbReference type="SUPFAM" id="SSF100950">
    <property type="entry name" value="NagB/RpiA/CoA transferase-like"/>
    <property type="match status" value="1"/>
</dbReference>